<evidence type="ECO:0000313" key="3">
    <source>
        <dbReference type="Proteomes" id="UP000050535"/>
    </source>
</evidence>
<proteinExistence type="predicted"/>
<dbReference type="RefSeq" id="WP_054584131.1">
    <property type="nucleotide sequence ID" value="NZ_LGUC01000001.1"/>
</dbReference>
<sequence length="107" mass="11110">MLPELSSLGLVVATVAAGVLVAPALPEQMIVGWHVGIDGQIRLTRGPRLLGLTAIPAVSATLYVALRTTRLVVDGAVGVDARLFELLAHLVLASLAVGQAWLLVVNL</sequence>
<organism evidence="2 3">
    <name type="scientific">Halolamina pelagica</name>
    <dbReference type="NCBI Taxonomy" id="699431"/>
    <lineage>
        <taxon>Archaea</taxon>
        <taxon>Methanobacteriati</taxon>
        <taxon>Methanobacteriota</taxon>
        <taxon>Stenosarchaea group</taxon>
        <taxon>Halobacteria</taxon>
        <taxon>Halobacteriales</taxon>
        <taxon>Haloferacaceae</taxon>
    </lineage>
</organism>
<protein>
    <recommendedName>
        <fullName evidence="4">DUF1648 domain-containing protein</fullName>
    </recommendedName>
</protein>
<dbReference type="EMBL" id="LGUC01000001">
    <property type="protein sequence ID" value="KPN31575.1"/>
    <property type="molecule type" value="Genomic_DNA"/>
</dbReference>
<feature type="transmembrane region" description="Helical" evidence="1">
    <location>
        <begin position="46"/>
        <end position="66"/>
    </location>
</feature>
<keyword evidence="3" id="KW-1185">Reference proteome</keyword>
<dbReference type="STRING" id="699431.SY89_02323"/>
<accession>A0A0P7HD80</accession>
<feature type="transmembrane region" description="Helical" evidence="1">
    <location>
        <begin position="86"/>
        <end position="105"/>
    </location>
</feature>
<keyword evidence="1" id="KW-0812">Transmembrane</keyword>
<name>A0A0P7HD80_9EURY</name>
<evidence type="ECO:0000256" key="1">
    <source>
        <dbReference type="SAM" id="Phobius"/>
    </source>
</evidence>
<comment type="caution">
    <text evidence="2">The sequence shown here is derived from an EMBL/GenBank/DDBJ whole genome shotgun (WGS) entry which is preliminary data.</text>
</comment>
<keyword evidence="1" id="KW-1133">Transmembrane helix</keyword>
<dbReference type="AlphaFoldDB" id="A0A0P7HD80"/>
<gene>
    <name evidence="2" type="ORF">SY89_02323</name>
</gene>
<dbReference type="Proteomes" id="UP000050535">
    <property type="component" value="Unassembled WGS sequence"/>
</dbReference>
<evidence type="ECO:0000313" key="2">
    <source>
        <dbReference type="EMBL" id="KPN31575.1"/>
    </source>
</evidence>
<reference evidence="3" key="1">
    <citation type="submission" date="2013-11" db="EMBL/GenBank/DDBJ databases">
        <authorList>
            <person name="Hoang H.T."/>
            <person name="Killian M.L."/>
            <person name="Madson D.M."/>
            <person name="Arruda P.H.E."/>
            <person name="Sun D."/>
            <person name="Schwartz K.J."/>
            <person name="Yoon K."/>
        </authorList>
    </citation>
    <scope>NUCLEOTIDE SEQUENCE [LARGE SCALE GENOMIC DNA]</scope>
    <source>
        <strain evidence="3">CDK2</strain>
    </source>
</reference>
<evidence type="ECO:0008006" key="4">
    <source>
        <dbReference type="Google" id="ProtNLM"/>
    </source>
</evidence>
<keyword evidence="1" id="KW-0472">Membrane</keyword>